<evidence type="ECO:0000313" key="1">
    <source>
        <dbReference type="EMBL" id="DAD38781.1"/>
    </source>
</evidence>
<reference evidence="1 2" key="1">
    <citation type="journal article" date="2020" name="Mol. Biol. Evol.">
        <title>Distinct Expression and Methylation Patterns for Genes with Different Fates following a Single Whole-Genome Duplication in Flowering Plants.</title>
        <authorList>
            <person name="Shi T."/>
            <person name="Rahmani R.S."/>
            <person name="Gugger P.F."/>
            <person name="Wang M."/>
            <person name="Li H."/>
            <person name="Zhang Y."/>
            <person name="Li Z."/>
            <person name="Wang Q."/>
            <person name="Van de Peer Y."/>
            <person name="Marchal K."/>
            <person name="Chen J."/>
        </authorList>
    </citation>
    <scope>NUCLEOTIDE SEQUENCE [LARGE SCALE GENOMIC DNA]</scope>
    <source>
        <tissue evidence="1">Leaf</tissue>
    </source>
</reference>
<accession>A0A822Z501</accession>
<organism evidence="1 2">
    <name type="scientific">Nelumbo nucifera</name>
    <name type="common">Sacred lotus</name>
    <dbReference type="NCBI Taxonomy" id="4432"/>
    <lineage>
        <taxon>Eukaryota</taxon>
        <taxon>Viridiplantae</taxon>
        <taxon>Streptophyta</taxon>
        <taxon>Embryophyta</taxon>
        <taxon>Tracheophyta</taxon>
        <taxon>Spermatophyta</taxon>
        <taxon>Magnoliopsida</taxon>
        <taxon>Proteales</taxon>
        <taxon>Nelumbonaceae</taxon>
        <taxon>Nelumbo</taxon>
    </lineage>
</organism>
<dbReference type="Proteomes" id="UP000607653">
    <property type="component" value="Unassembled WGS sequence"/>
</dbReference>
<proteinExistence type="predicted"/>
<protein>
    <submittedName>
        <fullName evidence="1">Uncharacterized protein</fullName>
    </submittedName>
</protein>
<evidence type="ECO:0000313" key="2">
    <source>
        <dbReference type="Proteomes" id="UP000607653"/>
    </source>
</evidence>
<comment type="caution">
    <text evidence="1">The sequence shown here is derived from an EMBL/GenBank/DDBJ whole genome shotgun (WGS) entry which is preliminary data.</text>
</comment>
<gene>
    <name evidence="1" type="ORF">HUJ06_013103</name>
</gene>
<keyword evidence="2" id="KW-1185">Reference proteome</keyword>
<sequence length="162" mass="17031">MTRYALKIQTKVDRSERMAETGKVTDSGKGDCCRSVSGSKNIKVEYTLCSIDSPNKSTTDEMECPSAGEAFCECGQGWSCAITRTEGPDSGKAFFKCGEGCCTCTAGASCPVKLATCPGVGEVLCKCGEGWTIVVTRTEGPADSANSFFKCEEGCMCVAQAC</sequence>
<name>A0A822Z501_NELNU</name>
<dbReference type="EMBL" id="DUZY01000005">
    <property type="protein sequence ID" value="DAD38781.1"/>
    <property type="molecule type" value="Genomic_DNA"/>
</dbReference>
<dbReference type="AlphaFoldDB" id="A0A822Z501"/>